<reference evidence="2 3" key="1">
    <citation type="journal article" date="2016" name="Mol. Biol. Evol.">
        <title>Comparative Genomics of Early-Diverging Mushroom-Forming Fungi Provides Insights into the Origins of Lignocellulose Decay Capabilities.</title>
        <authorList>
            <person name="Nagy L.G."/>
            <person name="Riley R."/>
            <person name="Tritt A."/>
            <person name="Adam C."/>
            <person name="Daum C."/>
            <person name="Floudas D."/>
            <person name="Sun H."/>
            <person name="Yadav J.S."/>
            <person name="Pangilinan J."/>
            <person name="Larsson K.H."/>
            <person name="Matsuura K."/>
            <person name="Barry K."/>
            <person name="Labutti K."/>
            <person name="Kuo R."/>
            <person name="Ohm R.A."/>
            <person name="Bhattacharya S.S."/>
            <person name="Shirouzu T."/>
            <person name="Yoshinaga Y."/>
            <person name="Martin F.M."/>
            <person name="Grigoriev I.V."/>
            <person name="Hibbett D.S."/>
        </authorList>
    </citation>
    <scope>NUCLEOTIDE SEQUENCE [LARGE SCALE GENOMIC DNA]</scope>
    <source>
        <strain evidence="2 3">HHB9708</strain>
    </source>
</reference>
<dbReference type="Gene3D" id="1.20.930.20">
    <property type="entry name" value="Adaptor protein Cbl, N-terminal domain"/>
    <property type="match status" value="1"/>
</dbReference>
<keyword evidence="3" id="KW-1185">Reference proteome</keyword>
<accession>A0A164T2A4</accession>
<name>A0A164T2A4_9AGAM</name>
<sequence>MITNRTTCKEPPVPETSTDRTTLVLRPYFLMDPQDTASGSASLKVRDLDSLPFPQPSPYPSIPCRSPISMPLAADVIANLLKSLKIVQSLGEAVPHGGVLKAIAGIGITILETAERVRQNKEECADIARRAAEHIAVLKRLDEDEELSYDLVERLERHHSVLKEVLEKVERLGTESKWKRTLRASSVQDETKYCLNGLNAAYQMYIVSVASNAEATDSKLTTIMRGMTALSLRLESRPSTSIGERSKIDMERLEFGEEITTVEKRTYVLRIEHGKLLDFNTGRRKAVILRRFEVKPEVGVGVQNSGLEEFKKEVELRGDLLNRHLARMLGVASSSTGRTKMIVIEAGYRFLGQHKGSWRGAYREILLGAKDKRLCMGGLGRMDGQWEDSGWRMDEAFFRLRDGNGEADIVLSDSDMFSFNPDWSAGGNASFEENAESFERMRESLSRWNGEKTEENAQNLWSWLWWWSGSNENEERTGISPSVGEIGWRDGNGWHPIPLVHRFSVAPPPKYDISASRWRDGERETIVGMQIAEYTRWSLDVSPGKKLYLSTYVRKYRTKDVADFAYGSALSLARDFGVDVGSLCQVSHSGSHILASLTISDEQFPTVYYFAYPPYSEGSVPDPPGFWSFSPDPRCTNQHLQVNPANIRFRIFSKSYTQYSRINDRVLHILQDLESLGFLPIPHITYASDPPFATISEVFDHQAPDPIIAPRSKQRHTKNPFSIFSKKRQVANS</sequence>
<evidence type="ECO:0000313" key="2">
    <source>
        <dbReference type="EMBL" id="KZS92016.1"/>
    </source>
</evidence>
<evidence type="ECO:0000259" key="1">
    <source>
        <dbReference type="Pfam" id="PF22215"/>
    </source>
</evidence>
<dbReference type="Pfam" id="PF22215">
    <property type="entry name" value="MLKL_N"/>
    <property type="match status" value="1"/>
</dbReference>
<dbReference type="GO" id="GO:0007166">
    <property type="term" value="P:cell surface receptor signaling pathway"/>
    <property type="evidence" value="ECO:0007669"/>
    <property type="project" value="InterPro"/>
</dbReference>
<dbReference type="AlphaFoldDB" id="A0A164T2A4"/>
<dbReference type="InterPro" id="IPR054000">
    <property type="entry name" value="MLKL_N"/>
</dbReference>
<evidence type="ECO:0000313" key="3">
    <source>
        <dbReference type="Proteomes" id="UP000076722"/>
    </source>
</evidence>
<gene>
    <name evidence="2" type="ORF">SISNIDRAFT_467253</name>
</gene>
<organism evidence="2 3">
    <name type="scientific">Sistotremastrum niveocremeum HHB9708</name>
    <dbReference type="NCBI Taxonomy" id="1314777"/>
    <lineage>
        <taxon>Eukaryota</taxon>
        <taxon>Fungi</taxon>
        <taxon>Dikarya</taxon>
        <taxon>Basidiomycota</taxon>
        <taxon>Agaricomycotina</taxon>
        <taxon>Agaricomycetes</taxon>
        <taxon>Sistotremastrales</taxon>
        <taxon>Sistotremastraceae</taxon>
        <taxon>Sertulicium</taxon>
        <taxon>Sertulicium niveocremeum</taxon>
    </lineage>
</organism>
<dbReference type="EMBL" id="KV419412">
    <property type="protein sequence ID" value="KZS92016.1"/>
    <property type="molecule type" value="Genomic_DNA"/>
</dbReference>
<dbReference type="CDD" id="cd21037">
    <property type="entry name" value="MLKL_NTD"/>
    <property type="match status" value="1"/>
</dbReference>
<feature type="domain" description="Mixed lineage kinase" evidence="1">
    <location>
        <begin position="101"/>
        <end position="204"/>
    </location>
</feature>
<proteinExistence type="predicted"/>
<dbReference type="InterPro" id="IPR059179">
    <property type="entry name" value="MLKL-like_MCAfunc"/>
</dbReference>
<protein>
    <recommendedName>
        <fullName evidence="1">Mixed lineage kinase domain-containing protein</fullName>
    </recommendedName>
</protein>
<dbReference type="InterPro" id="IPR036537">
    <property type="entry name" value="Adaptor_Cbl_N_dom_sf"/>
</dbReference>
<dbReference type="Proteomes" id="UP000076722">
    <property type="component" value="Unassembled WGS sequence"/>
</dbReference>